<reference evidence="3" key="1">
    <citation type="submission" date="2012-12" db="EMBL/GenBank/DDBJ databases">
        <authorList>
            <person name="Hellsten U."/>
            <person name="Grimwood J."/>
            <person name="Chapman J.A."/>
            <person name="Shapiro H."/>
            <person name="Aerts A."/>
            <person name="Otillar R.P."/>
            <person name="Terry A.Y."/>
            <person name="Boore J.L."/>
            <person name="Simakov O."/>
            <person name="Marletaz F."/>
            <person name="Cho S.-J."/>
            <person name="Edsinger-Gonzales E."/>
            <person name="Havlak P."/>
            <person name="Kuo D.-H."/>
            <person name="Larsson T."/>
            <person name="Lv J."/>
            <person name="Arendt D."/>
            <person name="Savage R."/>
            <person name="Osoegawa K."/>
            <person name="de Jong P."/>
            <person name="Lindberg D.R."/>
            <person name="Seaver E.C."/>
            <person name="Weisblat D.A."/>
            <person name="Putnam N.H."/>
            <person name="Grigoriev I.V."/>
            <person name="Rokhsar D.S."/>
        </authorList>
    </citation>
    <scope>NUCLEOTIDE SEQUENCE</scope>
</reference>
<dbReference type="GeneID" id="20204239"/>
<dbReference type="RefSeq" id="XP_009017696.1">
    <property type="nucleotide sequence ID" value="XM_009019448.1"/>
</dbReference>
<protein>
    <submittedName>
        <fullName evidence="1 2">Uncharacterized protein</fullName>
    </submittedName>
</protein>
<organism evidence="2 3">
    <name type="scientific">Helobdella robusta</name>
    <name type="common">Californian leech</name>
    <dbReference type="NCBI Taxonomy" id="6412"/>
    <lineage>
        <taxon>Eukaryota</taxon>
        <taxon>Metazoa</taxon>
        <taxon>Spiralia</taxon>
        <taxon>Lophotrochozoa</taxon>
        <taxon>Annelida</taxon>
        <taxon>Clitellata</taxon>
        <taxon>Hirudinea</taxon>
        <taxon>Rhynchobdellida</taxon>
        <taxon>Glossiphoniidae</taxon>
        <taxon>Helobdella</taxon>
    </lineage>
</organism>
<sequence>MYVDTEKEHTVDQKLTSDVPKYAFQLHAVEAEASIVFASCMYAYLGEEQSDEKEIIRNANKKGIEILSKHLEGMMSTYRPPLMWRNFISKTHLGYTYGYHFVTVALNSP</sequence>
<accession>T1F5Z0</accession>
<dbReference type="EMBL" id="AMQM01004370">
    <property type="status" value="NOT_ANNOTATED_CDS"/>
    <property type="molecule type" value="Genomic_DNA"/>
</dbReference>
<name>T1F5Z0_HELRO</name>
<evidence type="ECO:0000313" key="2">
    <source>
        <dbReference type="EnsemblMetazoa" id="HelroP172818"/>
    </source>
</evidence>
<dbReference type="EnsemblMetazoa" id="HelroT172818">
    <property type="protein sequence ID" value="HelroP172818"/>
    <property type="gene ID" value="HelroG172818"/>
</dbReference>
<evidence type="ECO:0000313" key="1">
    <source>
        <dbReference type="EMBL" id="ESO04427.1"/>
    </source>
</evidence>
<dbReference type="CTD" id="20204239"/>
<evidence type="ECO:0000313" key="3">
    <source>
        <dbReference type="Proteomes" id="UP000015101"/>
    </source>
</evidence>
<gene>
    <name evidence="2" type="primary">20204239</name>
    <name evidence="1" type="ORF">HELRODRAFT_172818</name>
</gene>
<dbReference type="InParanoid" id="T1F5Z0"/>
<proteinExistence type="predicted"/>
<dbReference type="HOGENOM" id="CLU_2186772_0_0_1"/>
<dbReference type="AlphaFoldDB" id="T1F5Z0"/>
<dbReference type="Proteomes" id="UP000015101">
    <property type="component" value="Unassembled WGS sequence"/>
</dbReference>
<dbReference type="EMBL" id="KB096502">
    <property type="protein sequence ID" value="ESO04427.1"/>
    <property type="molecule type" value="Genomic_DNA"/>
</dbReference>
<keyword evidence="3" id="KW-1185">Reference proteome</keyword>
<reference evidence="2" key="3">
    <citation type="submission" date="2015-06" db="UniProtKB">
        <authorList>
            <consortium name="EnsemblMetazoa"/>
        </authorList>
    </citation>
    <scope>IDENTIFICATION</scope>
</reference>
<dbReference type="KEGG" id="hro:HELRODRAFT_172818"/>
<reference evidence="1 3" key="2">
    <citation type="journal article" date="2013" name="Nature">
        <title>Insights into bilaterian evolution from three spiralian genomes.</title>
        <authorList>
            <person name="Simakov O."/>
            <person name="Marletaz F."/>
            <person name="Cho S.J."/>
            <person name="Edsinger-Gonzales E."/>
            <person name="Havlak P."/>
            <person name="Hellsten U."/>
            <person name="Kuo D.H."/>
            <person name="Larsson T."/>
            <person name="Lv J."/>
            <person name="Arendt D."/>
            <person name="Savage R."/>
            <person name="Osoegawa K."/>
            <person name="de Jong P."/>
            <person name="Grimwood J."/>
            <person name="Chapman J.A."/>
            <person name="Shapiro H."/>
            <person name="Aerts A."/>
            <person name="Otillar R.P."/>
            <person name="Terry A.Y."/>
            <person name="Boore J.L."/>
            <person name="Grigoriev I.V."/>
            <person name="Lindberg D.R."/>
            <person name="Seaver E.C."/>
            <person name="Weisblat D.A."/>
            <person name="Putnam N.H."/>
            <person name="Rokhsar D.S."/>
        </authorList>
    </citation>
    <scope>NUCLEOTIDE SEQUENCE</scope>
</reference>